<keyword evidence="9 10" id="KW-0472">Membrane</keyword>
<protein>
    <recommendedName>
        <fullName evidence="14">Mitochondrial FAD carrier protein FLX1</fullName>
    </recommendedName>
</protein>
<dbReference type="GO" id="GO:0015215">
    <property type="term" value="F:nucleotide transmembrane transporter activity"/>
    <property type="evidence" value="ECO:0007669"/>
    <property type="project" value="UniProtKB-ARBA"/>
</dbReference>
<keyword evidence="8" id="KW-0496">Mitochondrion</keyword>
<dbReference type="OrthoDB" id="428293at2759"/>
<feature type="repeat" description="Solcar" evidence="10">
    <location>
        <begin position="151"/>
        <end position="240"/>
    </location>
</feature>
<proteinExistence type="inferred from homology"/>
<dbReference type="SUPFAM" id="SSF103506">
    <property type="entry name" value="Mitochondrial carrier"/>
    <property type="match status" value="1"/>
</dbReference>
<organism evidence="12 13">
    <name type="scientific">Magnusiomyces paraingens</name>
    <dbReference type="NCBI Taxonomy" id="2606893"/>
    <lineage>
        <taxon>Eukaryota</taxon>
        <taxon>Fungi</taxon>
        <taxon>Dikarya</taxon>
        <taxon>Ascomycota</taxon>
        <taxon>Saccharomycotina</taxon>
        <taxon>Dipodascomycetes</taxon>
        <taxon>Dipodascales</taxon>
        <taxon>Dipodascaceae</taxon>
        <taxon>Magnusiomyces</taxon>
    </lineage>
</organism>
<evidence type="ECO:0000256" key="2">
    <source>
        <dbReference type="ARBA" id="ARBA00006375"/>
    </source>
</evidence>
<dbReference type="Proteomes" id="UP000398389">
    <property type="component" value="Unassembled WGS sequence"/>
</dbReference>
<dbReference type="AlphaFoldDB" id="A0A5E8C0H5"/>
<keyword evidence="4 10" id="KW-0812">Transmembrane</keyword>
<keyword evidence="13" id="KW-1185">Reference proteome</keyword>
<evidence type="ECO:0000256" key="11">
    <source>
        <dbReference type="RuleBase" id="RU000488"/>
    </source>
</evidence>
<dbReference type="GO" id="GO:0005743">
    <property type="term" value="C:mitochondrial inner membrane"/>
    <property type="evidence" value="ECO:0007669"/>
    <property type="project" value="UniProtKB-SubCell"/>
</dbReference>
<evidence type="ECO:0008006" key="14">
    <source>
        <dbReference type="Google" id="ProtNLM"/>
    </source>
</evidence>
<evidence type="ECO:0000256" key="5">
    <source>
        <dbReference type="ARBA" id="ARBA00022737"/>
    </source>
</evidence>
<dbReference type="Pfam" id="PF00153">
    <property type="entry name" value="Mito_carr"/>
    <property type="match status" value="3"/>
</dbReference>
<dbReference type="InterPro" id="IPR018108">
    <property type="entry name" value="MCP_transmembrane"/>
</dbReference>
<comment type="similarity">
    <text evidence="2 11">Belongs to the mitochondrial carrier (TC 2.A.29) family.</text>
</comment>
<dbReference type="RefSeq" id="XP_031855645.1">
    <property type="nucleotide sequence ID" value="XM_031999754.1"/>
</dbReference>
<evidence type="ECO:0000256" key="1">
    <source>
        <dbReference type="ARBA" id="ARBA00004448"/>
    </source>
</evidence>
<keyword evidence="7" id="KW-1133">Transmembrane helix</keyword>
<evidence type="ECO:0000313" key="12">
    <source>
        <dbReference type="EMBL" id="VVT56400.1"/>
    </source>
</evidence>
<evidence type="ECO:0000256" key="10">
    <source>
        <dbReference type="PROSITE-ProRule" id="PRU00282"/>
    </source>
</evidence>
<sequence length="359" mass="39459">MPTSAFNADFAAGITAGAVTTLVVHPLDLIKVRLQVDASSADPWSRLRAAIFPSITRNSVGSSSINSININNNNTNTSTSIHTLRALYRGLPINLVGNTLSWGLYFSLYHYLKAQALPPGPIETLAPTTDDNKIIQPIDDNLVRRWAAVADSSTVYMACAMSAGTTTSLLTNPLWVLKTRYLSTTSDGKSTSSASRVNVSVRDIVAKEGVRALWRGFMPSLFGVLQGSLQFSLYDEFKTRRLRRREQKAYSQSLSSSSSSSSSQSLPTDKLAQWEYITLSASSKIVATVALYPYQLVRARLQMGSGYYKNAREIILHALRNEGGLRSLYKGLGANLLRVVPSTTITFVVYENVQHWLKH</sequence>
<comment type="subcellular location">
    <subcellularLocation>
        <location evidence="1">Mitochondrion inner membrane</location>
        <topology evidence="1">Multi-pass membrane protein</topology>
    </subcellularLocation>
</comment>
<dbReference type="InterPro" id="IPR002067">
    <property type="entry name" value="MCP"/>
</dbReference>
<dbReference type="GeneID" id="43583854"/>
<dbReference type="InterPro" id="IPR044712">
    <property type="entry name" value="SLC25A32-like"/>
</dbReference>
<dbReference type="InterPro" id="IPR023395">
    <property type="entry name" value="MCP_dom_sf"/>
</dbReference>
<dbReference type="PRINTS" id="PR00926">
    <property type="entry name" value="MITOCARRIER"/>
</dbReference>
<accession>A0A5E8C0H5</accession>
<reference evidence="12 13" key="1">
    <citation type="submission" date="2019-09" db="EMBL/GenBank/DDBJ databases">
        <authorList>
            <person name="Brejova B."/>
        </authorList>
    </citation>
    <scope>NUCLEOTIDE SEQUENCE [LARGE SCALE GENOMIC DNA]</scope>
</reference>
<evidence type="ECO:0000313" key="13">
    <source>
        <dbReference type="Proteomes" id="UP000398389"/>
    </source>
</evidence>
<gene>
    <name evidence="12" type="ORF">SAPINGB_P005039</name>
</gene>
<evidence type="ECO:0000256" key="8">
    <source>
        <dbReference type="ARBA" id="ARBA00023128"/>
    </source>
</evidence>
<dbReference type="PROSITE" id="PS50920">
    <property type="entry name" value="SOLCAR"/>
    <property type="match status" value="3"/>
</dbReference>
<evidence type="ECO:0000256" key="9">
    <source>
        <dbReference type="ARBA" id="ARBA00023136"/>
    </source>
</evidence>
<keyword evidence="3 11" id="KW-0813">Transport</keyword>
<dbReference type="Gene3D" id="1.50.40.10">
    <property type="entry name" value="Mitochondrial carrier domain"/>
    <property type="match status" value="2"/>
</dbReference>
<evidence type="ECO:0000256" key="3">
    <source>
        <dbReference type="ARBA" id="ARBA00022448"/>
    </source>
</evidence>
<keyword evidence="6" id="KW-0999">Mitochondrion inner membrane</keyword>
<feature type="repeat" description="Solcar" evidence="10">
    <location>
        <begin position="4"/>
        <end position="115"/>
    </location>
</feature>
<keyword evidence="5" id="KW-0677">Repeat</keyword>
<evidence type="ECO:0000256" key="4">
    <source>
        <dbReference type="ARBA" id="ARBA00022692"/>
    </source>
</evidence>
<dbReference type="PANTHER" id="PTHR45683">
    <property type="entry name" value="MITOCHONDRIAL NICOTINAMIDE ADENINE DINUCLEOTIDE TRANSPORTER 1-RELATED-RELATED"/>
    <property type="match status" value="1"/>
</dbReference>
<name>A0A5E8C0H5_9ASCO</name>
<evidence type="ECO:0000256" key="6">
    <source>
        <dbReference type="ARBA" id="ARBA00022792"/>
    </source>
</evidence>
<evidence type="ECO:0000256" key="7">
    <source>
        <dbReference type="ARBA" id="ARBA00022989"/>
    </source>
</evidence>
<dbReference type="EMBL" id="CABVLU010000004">
    <property type="protein sequence ID" value="VVT56400.1"/>
    <property type="molecule type" value="Genomic_DNA"/>
</dbReference>
<feature type="repeat" description="Solcar" evidence="10">
    <location>
        <begin position="275"/>
        <end position="356"/>
    </location>
</feature>